<reference evidence="2 3" key="1">
    <citation type="submission" date="2023-09" db="EMBL/GenBank/DDBJ databases">
        <title>Nesidiocoris tenuis whole genome shotgun sequence.</title>
        <authorList>
            <person name="Shibata T."/>
            <person name="Shimoda M."/>
            <person name="Kobayashi T."/>
            <person name="Uehara T."/>
        </authorList>
    </citation>
    <scope>NUCLEOTIDE SEQUENCE [LARGE SCALE GENOMIC DNA]</scope>
    <source>
        <strain evidence="2 3">Japan</strain>
    </source>
</reference>
<protein>
    <submittedName>
        <fullName evidence="2">Uncharacterized protein</fullName>
    </submittedName>
</protein>
<dbReference type="Proteomes" id="UP001307889">
    <property type="component" value="Chromosome 5"/>
</dbReference>
<feature type="region of interest" description="Disordered" evidence="1">
    <location>
        <begin position="31"/>
        <end position="54"/>
    </location>
</feature>
<gene>
    <name evidence="2" type="ORF">NTJ_07183</name>
</gene>
<sequence>MEFQTFNDLWSQDEMAHKCYGVRTLQHWRRRRHDANTNARVSSSRTDDGNIACSGNSRLRSAKLPQGIVGQAAPIPSLSSGDIPQPALFKHQVTGLAN</sequence>
<name>A0ABN7AQ94_9HEMI</name>
<accession>A0ABN7AQ94</accession>
<evidence type="ECO:0000313" key="2">
    <source>
        <dbReference type="EMBL" id="BES94374.1"/>
    </source>
</evidence>
<keyword evidence="3" id="KW-1185">Reference proteome</keyword>
<proteinExistence type="predicted"/>
<organism evidence="2 3">
    <name type="scientific">Nesidiocoris tenuis</name>
    <dbReference type="NCBI Taxonomy" id="355587"/>
    <lineage>
        <taxon>Eukaryota</taxon>
        <taxon>Metazoa</taxon>
        <taxon>Ecdysozoa</taxon>
        <taxon>Arthropoda</taxon>
        <taxon>Hexapoda</taxon>
        <taxon>Insecta</taxon>
        <taxon>Pterygota</taxon>
        <taxon>Neoptera</taxon>
        <taxon>Paraneoptera</taxon>
        <taxon>Hemiptera</taxon>
        <taxon>Heteroptera</taxon>
        <taxon>Panheteroptera</taxon>
        <taxon>Cimicomorpha</taxon>
        <taxon>Miridae</taxon>
        <taxon>Dicyphina</taxon>
        <taxon>Nesidiocoris</taxon>
    </lineage>
</organism>
<evidence type="ECO:0000256" key="1">
    <source>
        <dbReference type="SAM" id="MobiDB-lite"/>
    </source>
</evidence>
<dbReference type="EMBL" id="AP028913">
    <property type="protein sequence ID" value="BES94374.1"/>
    <property type="molecule type" value="Genomic_DNA"/>
</dbReference>
<evidence type="ECO:0000313" key="3">
    <source>
        <dbReference type="Proteomes" id="UP001307889"/>
    </source>
</evidence>